<keyword evidence="5" id="KW-1185">Reference proteome</keyword>
<evidence type="ECO:0000256" key="1">
    <source>
        <dbReference type="SAM" id="MobiDB-lite"/>
    </source>
</evidence>
<dbReference type="SUPFAM" id="SSF48452">
    <property type="entry name" value="TPR-like"/>
    <property type="match status" value="1"/>
</dbReference>
<feature type="domain" description="DNA/RNA-binding" evidence="2">
    <location>
        <begin position="284"/>
        <end position="534"/>
    </location>
</feature>
<feature type="region of interest" description="Disordered" evidence="1">
    <location>
        <begin position="87"/>
        <end position="118"/>
    </location>
</feature>
<feature type="compositionally biased region" description="Basic and acidic residues" evidence="1">
    <location>
        <begin position="749"/>
        <end position="763"/>
    </location>
</feature>
<dbReference type="EMBL" id="KZ084117">
    <property type="protein sequence ID" value="OSD00663.1"/>
    <property type="molecule type" value="Genomic_DNA"/>
</dbReference>
<feature type="compositionally biased region" description="Polar residues" evidence="1">
    <location>
        <begin position="957"/>
        <end position="978"/>
    </location>
</feature>
<feature type="region of interest" description="Disordered" evidence="1">
    <location>
        <begin position="236"/>
        <end position="266"/>
    </location>
</feature>
<dbReference type="AlphaFoldDB" id="A0A1Y2IJE3"/>
<evidence type="ECO:0000313" key="5">
    <source>
        <dbReference type="Proteomes" id="UP000193067"/>
    </source>
</evidence>
<dbReference type="OrthoDB" id="69928at2759"/>
<feature type="compositionally biased region" description="Polar residues" evidence="1">
    <location>
        <begin position="929"/>
        <end position="944"/>
    </location>
</feature>
<feature type="region of interest" description="Disordered" evidence="1">
    <location>
        <begin position="541"/>
        <end position="569"/>
    </location>
</feature>
<dbReference type="STRING" id="1353009.A0A1Y2IJE3"/>
<feature type="region of interest" description="Disordered" evidence="1">
    <location>
        <begin position="918"/>
        <end position="990"/>
    </location>
</feature>
<dbReference type="PANTHER" id="PTHR15696">
    <property type="entry name" value="SMG-7 SUPPRESSOR WITH MORPHOLOGICAL EFFECT ON GENITALIA PROTEIN 7"/>
    <property type="match status" value="1"/>
</dbReference>
<dbReference type="InterPro" id="IPR011990">
    <property type="entry name" value="TPR-like_helical_dom_sf"/>
</dbReference>
<feature type="domain" description="Telomerase activating protein Est1-like N-terminal" evidence="3">
    <location>
        <begin position="60"/>
        <end position="234"/>
    </location>
</feature>
<feature type="compositionally biased region" description="Basic and acidic residues" evidence="1">
    <location>
        <begin position="718"/>
        <end position="731"/>
    </location>
</feature>
<accession>A0A1Y2IJE3</accession>
<organism evidence="4 5">
    <name type="scientific">Trametes coccinea (strain BRFM310)</name>
    <name type="common">Pycnoporus coccineus</name>
    <dbReference type="NCBI Taxonomy" id="1353009"/>
    <lineage>
        <taxon>Eukaryota</taxon>
        <taxon>Fungi</taxon>
        <taxon>Dikarya</taxon>
        <taxon>Basidiomycota</taxon>
        <taxon>Agaricomycotina</taxon>
        <taxon>Agaricomycetes</taxon>
        <taxon>Polyporales</taxon>
        <taxon>Polyporaceae</taxon>
        <taxon>Trametes</taxon>
    </lineage>
</organism>
<evidence type="ECO:0000259" key="3">
    <source>
        <dbReference type="Pfam" id="PF10374"/>
    </source>
</evidence>
<feature type="compositionally biased region" description="Low complexity" evidence="1">
    <location>
        <begin position="89"/>
        <end position="115"/>
    </location>
</feature>
<dbReference type="Pfam" id="PF10374">
    <property type="entry name" value="EST1"/>
    <property type="match status" value="1"/>
</dbReference>
<feature type="region of interest" description="Disordered" evidence="1">
    <location>
        <begin position="692"/>
        <end position="767"/>
    </location>
</feature>
<feature type="compositionally biased region" description="Low complexity" evidence="1">
    <location>
        <begin position="1011"/>
        <end position="1022"/>
    </location>
</feature>
<evidence type="ECO:0008006" key="6">
    <source>
        <dbReference type="Google" id="ProtNLM"/>
    </source>
</evidence>
<gene>
    <name evidence="4" type="ORF">PYCCODRAFT_1469303</name>
</gene>
<evidence type="ECO:0000313" key="4">
    <source>
        <dbReference type="EMBL" id="OSD00663.1"/>
    </source>
</evidence>
<reference evidence="4 5" key="1">
    <citation type="journal article" date="2015" name="Biotechnol. Biofuels">
        <title>Enhanced degradation of softwood versus hardwood by the white-rot fungus Pycnoporus coccineus.</title>
        <authorList>
            <person name="Couturier M."/>
            <person name="Navarro D."/>
            <person name="Chevret D."/>
            <person name="Henrissat B."/>
            <person name="Piumi F."/>
            <person name="Ruiz-Duenas F.J."/>
            <person name="Martinez A.T."/>
            <person name="Grigoriev I.V."/>
            <person name="Riley R."/>
            <person name="Lipzen A."/>
            <person name="Berrin J.G."/>
            <person name="Master E.R."/>
            <person name="Rosso M.N."/>
        </authorList>
    </citation>
    <scope>NUCLEOTIDE SEQUENCE [LARGE SCALE GENOMIC DNA]</scope>
    <source>
        <strain evidence="4 5">BRFM310</strain>
    </source>
</reference>
<dbReference type="InterPro" id="IPR018834">
    <property type="entry name" value="DNA/RNA-bd_Est1-type"/>
</dbReference>
<dbReference type="PANTHER" id="PTHR15696:SF36">
    <property type="entry name" value="NONSENSE-MEDIATED MRNA DECAY FACTOR"/>
    <property type="match status" value="1"/>
</dbReference>
<dbReference type="Gene3D" id="1.25.40.10">
    <property type="entry name" value="Tetratricopeptide repeat domain"/>
    <property type="match status" value="1"/>
</dbReference>
<evidence type="ECO:0000259" key="2">
    <source>
        <dbReference type="Pfam" id="PF10373"/>
    </source>
</evidence>
<dbReference type="Proteomes" id="UP000193067">
    <property type="component" value="Unassembled WGS sequence"/>
</dbReference>
<proteinExistence type="predicted"/>
<protein>
    <recommendedName>
        <fullName evidence="6">Protein SMG7</fullName>
    </recommendedName>
</protein>
<name>A0A1Y2IJE3_TRAC3</name>
<feature type="region of interest" description="Disordered" evidence="1">
    <location>
        <begin position="1011"/>
        <end position="1033"/>
    </location>
</feature>
<dbReference type="Pfam" id="PF10373">
    <property type="entry name" value="EST1_DNA_bind"/>
    <property type="match status" value="1"/>
</dbReference>
<dbReference type="InterPro" id="IPR019458">
    <property type="entry name" value="Est1-like_N"/>
</dbReference>
<sequence>MSEEAAALAREAKSLQQTLKESLKSKDPWDRETDFTRKQLRRNCLRLLLLHPYAPESKDAETMLWIQTSYAFISLYKQRIAALDRAIHGSSRQQQQQPQQAQGQAQGQGQQPPRQHGGHGVVEYRKLLQRFKQFLADEEKFWIQLILRIRRIFQMDDVQPILAQLEILPAVDETPAEDGPPKRNHFQFPPDADLAAAAPSLTPTSREQRESRLAILSKALVCLGDIERYKEQYNEAGGRPRAGHEDGPPAVMPNNQKGRGRKGGGAPLNGALPVLARMRDYHKAQQCYQQARLLLPQDGNPAHQLAIIASYQKDTFGSLVHYYRALCVRSPYDTAADNLGTVLAKALEAWKSRGAKKEKEREKEQARGEGSSLAPRLRVEAFKEKLIVLHALWRISPEEAQTIAPQLAKKVADDFKALVSERVLPSDIITNTIILAQGALWKHRMFRNSPSNGHRKSGPAGASAAIESSIAGHLLAMQRVLLEVGIVQIAEAPAEDTAEHDLAQRITAEFRRTLPALRIAGKWLRANLRYLAQAWQQLVASEEGEMTPSKQNSRDRRRGGDRRASGGPAATIVPGLRQFWRTYAHFSTVLWRAFPQERLPKITTTLEEDVEMAGFLPLKKFVPNDVVSVVGASKDAAKDASNGAAHNGGFQVVQPEQVHPNEEQLMRISDLLADALALARDDICPLSVSGGRFSVQEAPRPDARPAQQRHQPRPEPQLPRDHEPPQHRVPERLSPQAKRPAYDVPLVAPREEDSMTDVTRTEDDPVGDAMREALGALSNEGDDDDDEQIVWPRASAVPPAPPPLPRDPAIVTAIPVNASNTAPSPPRPVDSSPVIPTSGPRSPLSLSPIAAPRRSAETTPSLGKPQGATAKDLLAVLRRGPPKPDLTRSLHVRQASAPAFHKLFGSNLGGGPSIWSSDESEGFGFQGAAGTSSGHQYQSYQLDNSPPLPPPNHVRHANSSLYPVQPSLSAGQAPSLTPNRPHAGLSTAGLSHQRVQSLSINSNSHFLSSSPVPQFFPSSQSQPPLPEGFGSYPALSEQSTVPYSTGVPGAFADPVYSRNMDAGFARQDAPGYPDRSIPYHLGPSVNAHQSGLPLSAMAQLWNNTG</sequence>
<feature type="region of interest" description="Disordered" evidence="1">
    <location>
        <begin position="817"/>
        <end position="869"/>
    </location>
</feature>
<dbReference type="InterPro" id="IPR045153">
    <property type="entry name" value="Est1/Ebs1-like"/>
</dbReference>